<evidence type="ECO:0000256" key="1">
    <source>
        <dbReference type="SAM" id="Phobius"/>
    </source>
</evidence>
<dbReference type="Proteomes" id="UP000278036">
    <property type="component" value="Unassembled WGS sequence"/>
</dbReference>
<reference evidence="2 5" key="1">
    <citation type="submission" date="2018-09" db="EMBL/GenBank/DDBJ databases">
        <title>Roseomonas sp. nov., isolated from feces of Tibetan antelopes in the Qinghai-Tibet plateau, China.</title>
        <authorList>
            <person name="Tian Z."/>
        </authorList>
    </citation>
    <scope>NUCLEOTIDE SEQUENCE [LARGE SCALE GENOMIC DNA]</scope>
    <source>
        <strain evidence="3 4">Z23</strain>
        <strain evidence="2 5">Z24</strain>
    </source>
</reference>
<evidence type="ECO:0000313" key="5">
    <source>
        <dbReference type="Proteomes" id="UP000278036"/>
    </source>
</evidence>
<dbReference type="EMBL" id="RFLX01000008">
    <property type="protein sequence ID" value="RMI24551.1"/>
    <property type="molecule type" value="Genomic_DNA"/>
</dbReference>
<evidence type="ECO:0000313" key="3">
    <source>
        <dbReference type="EMBL" id="RMI24551.1"/>
    </source>
</evidence>
<dbReference type="Proteomes" id="UP000274097">
    <property type="component" value="Unassembled WGS sequence"/>
</dbReference>
<sequence length="121" mass="13003">MTAPTDLSERRDRLRLRPWTILGVGLGTAALLAATLGGVMLLRHSAEWPQAGQPPSRFPAPRLQADPAADLQAFQAEQARALQGYDWVDREGGLARIPVARAMEILAGRGPAAYDPLEPAP</sequence>
<comment type="caution">
    <text evidence="2">The sequence shown here is derived from an EMBL/GenBank/DDBJ whole genome shotgun (WGS) entry which is preliminary data.</text>
</comment>
<keyword evidence="1" id="KW-0812">Transmembrane</keyword>
<dbReference type="InParanoid" id="A0A3A9JGU1"/>
<evidence type="ECO:0000313" key="2">
    <source>
        <dbReference type="EMBL" id="RKJ94112.1"/>
    </source>
</evidence>
<proteinExistence type="predicted"/>
<keyword evidence="4" id="KW-1185">Reference proteome</keyword>
<evidence type="ECO:0000313" key="4">
    <source>
        <dbReference type="Proteomes" id="UP000274097"/>
    </source>
</evidence>
<accession>A0A3A9JGU1</accession>
<dbReference type="OrthoDB" id="129807at2"/>
<dbReference type="RefSeq" id="WP_120641343.1">
    <property type="nucleotide sequence ID" value="NZ_RAQU01000555.1"/>
</dbReference>
<protein>
    <submittedName>
        <fullName evidence="2">Uncharacterized protein</fullName>
    </submittedName>
</protein>
<name>A0A3A9JGU1_9PROT</name>
<keyword evidence="1" id="KW-1133">Transmembrane helix</keyword>
<gene>
    <name evidence="2" type="ORF">D6Z83_28700</name>
    <name evidence="3" type="ORF">EBE87_12745</name>
</gene>
<keyword evidence="1" id="KW-0472">Membrane</keyword>
<dbReference type="EMBL" id="RAQU01000555">
    <property type="protein sequence ID" value="RKJ94112.1"/>
    <property type="molecule type" value="Genomic_DNA"/>
</dbReference>
<dbReference type="AlphaFoldDB" id="A0A3A9JGU1"/>
<organism evidence="2 5">
    <name type="scientific">Teichococcus wenyumeiae</name>
    <dbReference type="NCBI Taxonomy" id="2478470"/>
    <lineage>
        <taxon>Bacteria</taxon>
        <taxon>Pseudomonadati</taxon>
        <taxon>Pseudomonadota</taxon>
        <taxon>Alphaproteobacteria</taxon>
        <taxon>Acetobacterales</taxon>
        <taxon>Roseomonadaceae</taxon>
        <taxon>Roseomonas</taxon>
    </lineage>
</organism>
<feature type="transmembrane region" description="Helical" evidence="1">
    <location>
        <begin position="20"/>
        <end position="42"/>
    </location>
</feature>